<reference evidence="1 2" key="1">
    <citation type="submission" date="2019-04" db="EMBL/GenBank/DDBJ databases">
        <title>Aspergillus burnettii sp. nov., novel species from soil in southeast Queensland.</title>
        <authorList>
            <person name="Gilchrist C.L.M."/>
            <person name="Pitt J.I."/>
            <person name="Lange L."/>
            <person name="Lacey H.J."/>
            <person name="Vuong D."/>
            <person name="Midgley D.J."/>
            <person name="Greenfield P."/>
            <person name="Bradbury M."/>
            <person name="Lacey E."/>
            <person name="Busk P.K."/>
            <person name="Pilgaard B."/>
            <person name="Chooi Y.H."/>
            <person name="Piggott A.M."/>
        </authorList>
    </citation>
    <scope>NUCLEOTIDE SEQUENCE [LARGE SCALE GENOMIC DNA]</scope>
    <source>
        <strain evidence="1 2">FRR 5400</strain>
    </source>
</reference>
<comment type="caution">
    <text evidence="1">The sequence shown here is derived from an EMBL/GenBank/DDBJ whole genome shotgun (WGS) entry which is preliminary data.</text>
</comment>
<evidence type="ECO:0000313" key="2">
    <source>
        <dbReference type="Proteomes" id="UP000541154"/>
    </source>
</evidence>
<evidence type="ECO:0000313" key="1">
    <source>
        <dbReference type="EMBL" id="KAF5861872.1"/>
    </source>
</evidence>
<protein>
    <submittedName>
        <fullName evidence="1">Uncharacterized protein</fullName>
    </submittedName>
</protein>
<accession>A0A8H6E720</accession>
<dbReference type="Proteomes" id="UP000541154">
    <property type="component" value="Unassembled WGS sequence"/>
</dbReference>
<organism evidence="1 2">
    <name type="scientific">Petromyces alliaceus</name>
    <name type="common">Aspergillus alliaceus</name>
    <dbReference type="NCBI Taxonomy" id="209559"/>
    <lineage>
        <taxon>Eukaryota</taxon>
        <taxon>Fungi</taxon>
        <taxon>Dikarya</taxon>
        <taxon>Ascomycota</taxon>
        <taxon>Pezizomycotina</taxon>
        <taxon>Eurotiomycetes</taxon>
        <taxon>Eurotiomycetidae</taxon>
        <taxon>Eurotiales</taxon>
        <taxon>Aspergillaceae</taxon>
        <taxon>Aspergillus</taxon>
        <taxon>Aspergillus subgen. Circumdati</taxon>
    </lineage>
</organism>
<proteinExistence type="predicted"/>
<dbReference type="AlphaFoldDB" id="A0A8H6E720"/>
<keyword evidence="2" id="KW-1185">Reference proteome</keyword>
<sequence length="282" mass="32538">MEFSNFSPGAKGAMNTAIQEALTCTTCSIDPLEAISGLDRGRDRDDQGISFATHKRGWREESPLGTAAAAAHAEAISFSTPPTTDIMSCYEPLMTPSQKEFYDDLLDRFTSQDPQRDVNLARYLVNYHIHVHYMFHRGVISLCRDGRDKDELKSWTWGMTRLNDDELKSRAGCSNEELIPMTGEWEVQLPDFSVPKGDPWPENAAFMKHVEDLWQQRYPLRQRRLGESRMKWKRIMAERERQRELELAQLQLAQRKTIVKTVRIYWGQGIVREVALDSPWVT</sequence>
<dbReference type="EMBL" id="SPNV01000088">
    <property type="protein sequence ID" value="KAF5861872.1"/>
    <property type="molecule type" value="Genomic_DNA"/>
</dbReference>
<gene>
    <name evidence="1" type="ORF">ETB97_012423</name>
</gene>
<name>A0A8H6E720_PETAA</name>